<dbReference type="InterPro" id="IPR011712">
    <property type="entry name" value="Sig_transdc_His_kin_sub3_dim/P"/>
</dbReference>
<dbReference type="InterPro" id="IPR050482">
    <property type="entry name" value="Sensor_HK_TwoCompSys"/>
</dbReference>
<evidence type="ECO:0000256" key="8">
    <source>
        <dbReference type="ARBA" id="ARBA00023012"/>
    </source>
</evidence>
<feature type="domain" description="Signal transduction histidine kinase subgroup 3 dimerisation and phosphoacceptor" evidence="10">
    <location>
        <begin position="198"/>
        <end position="263"/>
    </location>
</feature>
<dbReference type="Proteomes" id="UP000623461">
    <property type="component" value="Unassembled WGS sequence"/>
</dbReference>
<evidence type="ECO:0000256" key="9">
    <source>
        <dbReference type="SAM" id="Phobius"/>
    </source>
</evidence>
<evidence type="ECO:0000256" key="7">
    <source>
        <dbReference type="ARBA" id="ARBA00022840"/>
    </source>
</evidence>
<dbReference type="Pfam" id="PF07730">
    <property type="entry name" value="HisKA_3"/>
    <property type="match status" value="1"/>
</dbReference>
<dbReference type="GO" id="GO:0016301">
    <property type="term" value="F:kinase activity"/>
    <property type="evidence" value="ECO:0007669"/>
    <property type="project" value="UniProtKB-KW"/>
</dbReference>
<dbReference type="RefSeq" id="WP_030201008.1">
    <property type="nucleotide sequence ID" value="NZ_BMNZ01000009.1"/>
</dbReference>
<comment type="catalytic activity">
    <reaction evidence="1">
        <text>ATP + protein L-histidine = ADP + protein N-phospho-L-histidine.</text>
        <dbReference type="EC" id="2.7.13.3"/>
    </reaction>
</comment>
<evidence type="ECO:0000256" key="5">
    <source>
        <dbReference type="ARBA" id="ARBA00022741"/>
    </source>
</evidence>
<keyword evidence="6 11" id="KW-0418">Kinase</keyword>
<evidence type="ECO:0000256" key="4">
    <source>
        <dbReference type="ARBA" id="ARBA00022679"/>
    </source>
</evidence>
<sequence length="399" mass="41819">MWRRWLFLVLGGALFTPYAVFGWVVVPLAVPSLASMADVVFVCVAMASVFVAIVLSSLAPVVRTVEGALAVLLLGGPAADLVVARAQTWTERRRAAAWYLLHTVVGALVSLLSVVTPVVVIPLIASWAGGRAVTPVGASEVSVPQAWAPLVALALVAVLACAVWAAGSAAARTAPSLLGPGPAARFAALERRAAELHERNRLATELHDSLGHALTVITLQAGAARTVLHTDPAFVEEALHAVERTGRTAAADLDHVLGMLREDAGTRAPQSTLAELDALLASHRETGLPVTLAVEGDLSRLPAVVSREVYRVIQEGLTNVQRHAGTVPTSVHLVLAGAQLKAEVHNAAPPDRVVHHRRGGGHGLEGVRQRVRLLGGQVESGADGHGWRLLVTVPTGARR</sequence>
<evidence type="ECO:0000313" key="12">
    <source>
        <dbReference type="Proteomes" id="UP000623461"/>
    </source>
</evidence>
<protein>
    <recommendedName>
        <fullName evidence="2">histidine kinase</fullName>
        <ecNumber evidence="2">2.7.13.3</ecNumber>
    </recommendedName>
</protein>
<feature type="transmembrane region" description="Helical" evidence="9">
    <location>
        <begin position="98"/>
        <end position="127"/>
    </location>
</feature>
<keyword evidence="5" id="KW-0547">Nucleotide-binding</keyword>
<keyword evidence="4" id="KW-0808">Transferase</keyword>
<keyword evidence="9" id="KW-0812">Transmembrane</keyword>
<dbReference type="InterPro" id="IPR036890">
    <property type="entry name" value="HATPase_C_sf"/>
</dbReference>
<evidence type="ECO:0000256" key="3">
    <source>
        <dbReference type="ARBA" id="ARBA00022553"/>
    </source>
</evidence>
<organism evidence="11 12">
    <name type="scientific">Terrabacter tumescens</name>
    <dbReference type="NCBI Taxonomy" id="60443"/>
    <lineage>
        <taxon>Bacteria</taxon>
        <taxon>Bacillati</taxon>
        <taxon>Actinomycetota</taxon>
        <taxon>Actinomycetes</taxon>
        <taxon>Micrococcales</taxon>
        <taxon>Intrasporangiaceae</taxon>
        <taxon>Terrabacter</taxon>
    </lineage>
</organism>
<keyword evidence="8" id="KW-0902">Two-component regulatory system</keyword>
<feature type="transmembrane region" description="Helical" evidence="9">
    <location>
        <begin position="39"/>
        <end position="62"/>
    </location>
</feature>
<evidence type="ECO:0000256" key="6">
    <source>
        <dbReference type="ARBA" id="ARBA00022777"/>
    </source>
</evidence>
<name>A0ABQ2IFG9_9MICO</name>
<keyword evidence="12" id="KW-1185">Reference proteome</keyword>
<dbReference type="Gene3D" id="3.30.565.10">
    <property type="entry name" value="Histidine kinase-like ATPase, C-terminal domain"/>
    <property type="match status" value="1"/>
</dbReference>
<proteinExistence type="predicted"/>
<dbReference type="EC" id="2.7.13.3" evidence="2"/>
<comment type="caution">
    <text evidence="11">The sequence shown here is derived from an EMBL/GenBank/DDBJ whole genome shotgun (WGS) entry which is preliminary data.</text>
</comment>
<dbReference type="PANTHER" id="PTHR24421">
    <property type="entry name" value="NITRATE/NITRITE SENSOR PROTEIN NARX-RELATED"/>
    <property type="match status" value="1"/>
</dbReference>
<dbReference type="CDD" id="cd16917">
    <property type="entry name" value="HATPase_UhpB-NarQ-NarX-like"/>
    <property type="match status" value="1"/>
</dbReference>
<evidence type="ECO:0000256" key="2">
    <source>
        <dbReference type="ARBA" id="ARBA00012438"/>
    </source>
</evidence>
<keyword evidence="9" id="KW-1133">Transmembrane helix</keyword>
<evidence type="ECO:0000256" key="1">
    <source>
        <dbReference type="ARBA" id="ARBA00000085"/>
    </source>
</evidence>
<keyword evidence="9" id="KW-0472">Membrane</keyword>
<keyword evidence="7" id="KW-0067">ATP-binding</keyword>
<dbReference type="SUPFAM" id="SSF55874">
    <property type="entry name" value="ATPase domain of HSP90 chaperone/DNA topoisomerase II/histidine kinase"/>
    <property type="match status" value="1"/>
</dbReference>
<feature type="transmembrane region" description="Helical" evidence="9">
    <location>
        <begin position="147"/>
        <end position="167"/>
    </location>
</feature>
<reference evidence="12" key="1">
    <citation type="journal article" date="2019" name="Int. J. Syst. Evol. Microbiol.">
        <title>The Global Catalogue of Microorganisms (GCM) 10K type strain sequencing project: providing services to taxonomists for standard genome sequencing and annotation.</title>
        <authorList>
            <consortium name="The Broad Institute Genomics Platform"/>
            <consortium name="The Broad Institute Genome Sequencing Center for Infectious Disease"/>
            <person name="Wu L."/>
            <person name="Ma J."/>
        </authorList>
    </citation>
    <scope>NUCLEOTIDE SEQUENCE [LARGE SCALE GENOMIC DNA]</scope>
    <source>
        <strain evidence="12">JCM 1365</strain>
    </source>
</reference>
<evidence type="ECO:0000313" key="11">
    <source>
        <dbReference type="EMBL" id="GGN07242.1"/>
    </source>
</evidence>
<gene>
    <name evidence="11" type="ORF">GCM10009721_38750</name>
</gene>
<keyword evidence="3" id="KW-0597">Phosphoprotein</keyword>
<dbReference type="EMBL" id="BMNZ01000009">
    <property type="protein sequence ID" value="GGN07242.1"/>
    <property type="molecule type" value="Genomic_DNA"/>
</dbReference>
<accession>A0ABQ2IFG9</accession>
<dbReference type="PANTHER" id="PTHR24421:SF10">
    <property type="entry name" value="NITRATE_NITRITE SENSOR PROTEIN NARQ"/>
    <property type="match status" value="1"/>
</dbReference>
<evidence type="ECO:0000259" key="10">
    <source>
        <dbReference type="Pfam" id="PF07730"/>
    </source>
</evidence>
<dbReference type="Gene3D" id="1.20.5.1930">
    <property type="match status" value="1"/>
</dbReference>
<feature type="transmembrane region" description="Helical" evidence="9">
    <location>
        <begin position="6"/>
        <end position="30"/>
    </location>
</feature>